<accession>A0A494Y4V7</accession>
<keyword evidence="4" id="KW-1185">Reference proteome</keyword>
<feature type="transmembrane region" description="Helical" evidence="2">
    <location>
        <begin position="21"/>
        <end position="40"/>
    </location>
</feature>
<comment type="caution">
    <text evidence="3">The sequence shown here is derived from an EMBL/GenBank/DDBJ whole genome shotgun (WGS) entry which is preliminary data.</text>
</comment>
<gene>
    <name evidence="3" type="ORF">D7S86_09230</name>
</gene>
<proteinExistence type="predicted"/>
<evidence type="ECO:0000313" key="4">
    <source>
        <dbReference type="Proteomes" id="UP000270342"/>
    </source>
</evidence>
<dbReference type="EMBL" id="RBZU01000003">
    <property type="protein sequence ID" value="RKP56543.1"/>
    <property type="molecule type" value="Genomic_DNA"/>
</dbReference>
<keyword evidence="2" id="KW-1133">Transmembrane helix</keyword>
<reference evidence="3 4" key="1">
    <citation type="submission" date="2018-10" db="EMBL/GenBank/DDBJ databases">
        <title>Robbsia sp. DHC34, isolated from soil.</title>
        <authorList>
            <person name="Gao Z.-H."/>
            <person name="Qiu L.-H."/>
        </authorList>
    </citation>
    <scope>NUCLEOTIDE SEQUENCE [LARGE SCALE GENOMIC DNA]</scope>
    <source>
        <strain evidence="3 4">DHC34</strain>
    </source>
</reference>
<dbReference type="AlphaFoldDB" id="A0A494Y4V7"/>
<protein>
    <submittedName>
        <fullName evidence="3">Uncharacterized protein</fullName>
    </submittedName>
</protein>
<evidence type="ECO:0000256" key="1">
    <source>
        <dbReference type="SAM" id="MobiDB-lite"/>
    </source>
</evidence>
<keyword evidence="2" id="KW-0472">Membrane</keyword>
<evidence type="ECO:0000256" key="2">
    <source>
        <dbReference type="SAM" id="Phobius"/>
    </source>
</evidence>
<name>A0A494Y4V7_9BURK</name>
<keyword evidence="2" id="KW-0812">Transmembrane</keyword>
<organism evidence="3 4">
    <name type="scientific">Pararobbsia silviterrae</name>
    <dbReference type="NCBI Taxonomy" id="1792498"/>
    <lineage>
        <taxon>Bacteria</taxon>
        <taxon>Pseudomonadati</taxon>
        <taxon>Pseudomonadota</taxon>
        <taxon>Betaproteobacteria</taxon>
        <taxon>Burkholderiales</taxon>
        <taxon>Burkholderiaceae</taxon>
        <taxon>Pararobbsia</taxon>
    </lineage>
</organism>
<dbReference type="Proteomes" id="UP000270342">
    <property type="component" value="Unassembled WGS sequence"/>
</dbReference>
<sequence length="251" mass="27328">MRSRRERASCTASRGHMLIELSIAMVLGGIVLLASVETYMQHRSVQIAMWRVAAVYAHASDALDTIRQAARQATDAKVLKHRRGLGDRIALEYRVTALPPRANPAASDPLCLTFERQGARSERNGVVSSHDVATRATTYWGVEVSDDGSRRELYCQAGSSRYSMPVVVDVRALTAEAHPGRAMREGKGVPAHDDLLREIALLDVCLNPVQPSAEGRSRSTRRSTGADCAETAAPPHAFRARIALRSRSSAS</sequence>
<feature type="region of interest" description="Disordered" evidence="1">
    <location>
        <begin position="211"/>
        <end position="234"/>
    </location>
</feature>
<evidence type="ECO:0000313" key="3">
    <source>
        <dbReference type="EMBL" id="RKP56543.1"/>
    </source>
</evidence>